<organism evidence="2 3">
    <name type="scientific">Octadecabacter ascidiaceicola</name>
    <dbReference type="NCBI Taxonomy" id="1655543"/>
    <lineage>
        <taxon>Bacteria</taxon>
        <taxon>Pseudomonadati</taxon>
        <taxon>Pseudomonadota</taxon>
        <taxon>Alphaproteobacteria</taxon>
        <taxon>Rhodobacterales</taxon>
        <taxon>Roseobacteraceae</taxon>
        <taxon>Octadecabacter</taxon>
    </lineage>
</organism>
<accession>A0A238KB89</accession>
<keyword evidence="1" id="KW-0472">Membrane</keyword>
<protein>
    <submittedName>
        <fullName evidence="2">Uncharacterized protein</fullName>
    </submittedName>
</protein>
<dbReference type="Proteomes" id="UP000203464">
    <property type="component" value="Unassembled WGS sequence"/>
</dbReference>
<evidence type="ECO:0000313" key="3">
    <source>
        <dbReference type="Proteomes" id="UP000203464"/>
    </source>
</evidence>
<dbReference type="AlphaFoldDB" id="A0A238KB89"/>
<keyword evidence="3" id="KW-1185">Reference proteome</keyword>
<feature type="transmembrane region" description="Helical" evidence="1">
    <location>
        <begin position="21"/>
        <end position="42"/>
    </location>
</feature>
<keyword evidence="1" id="KW-1133">Transmembrane helix</keyword>
<reference evidence="3" key="1">
    <citation type="submission" date="2017-05" db="EMBL/GenBank/DDBJ databases">
        <authorList>
            <person name="Rodrigo-Torres L."/>
            <person name="Arahal R. D."/>
            <person name="Lucena T."/>
        </authorList>
    </citation>
    <scope>NUCLEOTIDE SEQUENCE [LARGE SCALE GENOMIC DNA]</scope>
    <source>
        <strain evidence="3">CECT 8868</strain>
    </source>
</reference>
<dbReference type="EMBL" id="FXYD01000003">
    <property type="protein sequence ID" value="SMX40121.1"/>
    <property type="molecule type" value="Genomic_DNA"/>
</dbReference>
<evidence type="ECO:0000256" key="1">
    <source>
        <dbReference type="SAM" id="Phobius"/>
    </source>
</evidence>
<dbReference type="RefSeq" id="WP_093996652.1">
    <property type="nucleotide sequence ID" value="NZ_FXYD01000003.1"/>
</dbReference>
<dbReference type="OrthoDB" id="7652294at2"/>
<evidence type="ECO:0000313" key="2">
    <source>
        <dbReference type="EMBL" id="SMX40121.1"/>
    </source>
</evidence>
<keyword evidence="1" id="KW-0812">Transmembrane</keyword>
<gene>
    <name evidence="2" type="ORF">OCA8868_02282</name>
</gene>
<sequence length="94" mass="10481">MLLSRTLAKSRISRGERPSWAAAWAPVAFDAACLVLAFVILYRPFQSLTETLNFPVWATVTALLALGFIPIQAVLIFSSLWASKSRWIDKEPSE</sequence>
<proteinExistence type="predicted"/>
<feature type="transmembrane region" description="Helical" evidence="1">
    <location>
        <begin position="54"/>
        <end position="77"/>
    </location>
</feature>
<name>A0A238KB89_9RHOB</name>